<name>A0A9D1LC96_9FIRM</name>
<dbReference type="EMBL" id="DVMW01000012">
    <property type="protein sequence ID" value="HIU35293.1"/>
    <property type="molecule type" value="Genomic_DNA"/>
</dbReference>
<dbReference type="Proteomes" id="UP000824071">
    <property type="component" value="Unassembled WGS sequence"/>
</dbReference>
<proteinExistence type="predicted"/>
<reference evidence="2" key="1">
    <citation type="submission" date="2020-10" db="EMBL/GenBank/DDBJ databases">
        <authorList>
            <person name="Gilroy R."/>
        </authorList>
    </citation>
    <scope>NUCLEOTIDE SEQUENCE</scope>
    <source>
        <strain evidence="2">ChiGjej1B1-19959</strain>
    </source>
</reference>
<gene>
    <name evidence="2" type="ORF">IAC53_01620</name>
</gene>
<sequence length="352" mass="38349">MPLKLIRADITKLSCDAIVNAANSTLLGGGGVDGAIHKAAGRGLLLECMKLGGCKPGQAKITGGYNLPCKYVIHTVGPKWRGGTHGEKETLQSCYREALRLAEENGCGSVAFPLISAGVYGYPKAQAFRVAVDAITEYLLTGDLLVYLVIFDSAAYQISEKLYGEIAAYIDDCYVERHSDTPAQQYSRLYDGESFPLAPSAPDVPCAAANPADDTDMFCDALKTCAAKQPVELEEALRRLDESFSEMLLRKIDEKGISDAACYKKANIDRKLFSKIRSNRLYKPSKPTALAFAVALELPLAETGELLQKAGFALSHSSKFDIIVEYFIRRGVYDIFRINEALFAFDQNLLGG</sequence>
<dbReference type="SUPFAM" id="SSF52949">
    <property type="entry name" value="Macro domain-like"/>
    <property type="match status" value="1"/>
</dbReference>
<dbReference type="CDD" id="cd02908">
    <property type="entry name" value="Macro_OAADPr_deacetylase"/>
    <property type="match status" value="1"/>
</dbReference>
<evidence type="ECO:0000259" key="1">
    <source>
        <dbReference type="PROSITE" id="PS51154"/>
    </source>
</evidence>
<dbReference type="Gene3D" id="3.40.220.10">
    <property type="entry name" value="Leucine Aminopeptidase, subunit E, domain 1"/>
    <property type="match status" value="1"/>
</dbReference>
<protein>
    <submittedName>
        <fullName evidence="2">Macro domain-containing protein</fullName>
    </submittedName>
</protein>
<dbReference type="InterPro" id="IPR043472">
    <property type="entry name" value="Macro_dom-like"/>
</dbReference>
<reference evidence="2" key="2">
    <citation type="journal article" date="2021" name="PeerJ">
        <title>Extensive microbial diversity within the chicken gut microbiome revealed by metagenomics and culture.</title>
        <authorList>
            <person name="Gilroy R."/>
            <person name="Ravi A."/>
            <person name="Getino M."/>
            <person name="Pursley I."/>
            <person name="Horton D.L."/>
            <person name="Alikhan N.F."/>
            <person name="Baker D."/>
            <person name="Gharbi K."/>
            <person name="Hall N."/>
            <person name="Watson M."/>
            <person name="Adriaenssens E.M."/>
            <person name="Foster-Nyarko E."/>
            <person name="Jarju S."/>
            <person name="Secka A."/>
            <person name="Antonio M."/>
            <person name="Oren A."/>
            <person name="Chaudhuri R.R."/>
            <person name="La Ragione R."/>
            <person name="Hildebrand F."/>
            <person name="Pallen M.J."/>
        </authorList>
    </citation>
    <scope>NUCLEOTIDE SEQUENCE</scope>
    <source>
        <strain evidence="2">ChiGjej1B1-19959</strain>
    </source>
</reference>
<comment type="caution">
    <text evidence="2">The sequence shown here is derived from an EMBL/GenBank/DDBJ whole genome shotgun (WGS) entry which is preliminary data.</text>
</comment>
<evidence type="ECO:0000313" key="3">
    <source>
        <dbReference type="Proteomes" id="UP000824071"/>
    </source>
</evidence>
<evidence type="ECO:0000313" key="2">
    <source>
        <dbReference type="EMBL" id="HIU35293.1"/>
    </source>
</evidence>
<organism evidence="2 3">
    <name type="scientific">Candidatus Fimenecus excrementigallinarum</name>
    <dbReference type="NCBI Taxonomy" id="2840816"/>
    <lineage>
        <taxon>Bacteria</taxon>
        <taxon>Bacillati</taxon>
        <taxon>Bacillota</taxon>
        <taxon>Clostridia</taxon>
        <taxon>Candidatus Fimenecus</taxon>
    </lineage>
</organism>
<dbReference type="AlphaFoldDB" id="A0A9D1LC96"/>
<dbReference type="PANTHER" id="PTHR11106">
    <property type="entry name" value="GANGLIOSIDE INDUCED DIFFERENTIATION ASSOCIATED PROTEIN 2-RELATED"/>
    <property type="match status" value="1"/>
</dbReference>
<dbReference type="SMART" id="SM00506">
    <property type="entry name" value="A1pp"/>
    <property type="match status" value="1"/>
</dbReference>
<dbReference type="InterPro" id="IPR002589">
    <property type="entry name" value="Macro_dom"/>
</dbReference>
<dbReference type="PANTHER" id="PTHR11106:SF27">
    <property type="entry name" value="MACRO DOMAIN-CONTAINING PROTEIN"/>
    <property type="match status" value="1"/>
</dbReference>
<feature type="domain" description="Macro" evidence="1">
    <location>
        <begin position="1"/>
        <end position="167"/>
    </location>
</feature>
<accession>A0A9D1LC96</accession>
<dbReference type="Pfam" id="PF01661">
    <property type="entry name" value="Macro"/>
    <property type="match status" value="1"/>
</dbReference>
<dbReference type="PROSITE" id="PS51154">
    <property type="entry name" value="MACRO"/>
    <property type="match status" value="1"/>
</dbReference>